<dbReference type="SUPFAM" id="SSF50475">
    <property type="entry name" value="FMN-binding split barrel"/>
    <property type="match status" value="1"/>
</dbReference>
<evidence type="ECO:0008006" key="3">
    <source>
        <dbReference type="Google" id="ProtNLM"/>
    </source>
</evidence>
<dbReference type="InterPro" id="IPR012349">
    <property type="entry name" value="Split_barrel_FMN-bd"/>
</dbReference>
<dbReference type="Pfam" id="PF12900">
    <property type="entry name" value="Pyridox_ox_2"/>
    <property type="match status" value="1"/>
</dbReference>
<dbReference type="InterPro" id="IPR024747">
    <property type="entry name" value="Pyridox_Oxase-rel"/>
</dbReference>
<reference evidence="1 2" key="1">
    <citation type="submission" date="2017-04" db="EMBL/GenBank/DDBJ databases">
        <authorList>
            <person name="Afonso C.L."/>
            <person name="Miller P.J."/>
            <person name="Scott M.A."/>
            <person name="Spackman E."/>
            <person name="Goraichik I."/>
            <person name="Dimitrov K.M."/>
            <person name="Suarez D.L."/>
            <person name="Swayne D.E."/>
        </authorList>
    </citation>
    <scope>NUCLEOTIDE SEQUENCE [LARGE SCALE GENOMIC DNA]</scope>
    <source>
        <strain evidence="1 2">DSM 21164</strain>
    </source>
</reference>
<proteinExistence type="predicted"/>
<accession>A0A1W2A495</accession>
<sequence>MIDLSENECINVLLDDYIGNLGYMANDIPYVIPITYFYDQESKCIISYSAEGHKIQEMRKHKNVAFNVQEITSITNWKSVLAHGTFEEMDRIDAKQLLHKFSDGVKSLILKKEHKSTEFINEFSNKLYSRGIPIVFRIHIDEITGKRKEA</sequence>
<dbReference type="Gene3D" id="2.30.110.10">
    <property type="entry name" value="Electron Transport, Fmn-binding Protein, Chain A"/>
    <property type="match status" value="1"/>
</dbReference>
<gene>
    <name evidence="1" type="ORF">SAMN05660703_1804</name>
</gene>
<dbReference type="AlphaFoldDB" id="A0A1W2A495"/>
<protein>
    <recommendedName>
        <fullName evidence="3">Pyridoxamine 5'-phosphate oxidase</fullName>
    </recommendedName>
</protein>
<dbReference type="STRING" id="504486.SAMN05660703_1804"/>
<keyword evidence="2" id="KW-1185">Reference proteome</keyword>
<dbReference type="RefSeq" id="WP_084061145.1">
    <property type="nucleotide sequence ID" value="NZ_FWXO01000002.1"/>
</dbReference>
<dbReference type="OrthoDB" id="9794935at2"/>
<dbReference type="EMBL" id="FWXO01000002">
    <property type="protein sequence ID" value="SMC55495.1"/>
    <property type="molecule type" value="Genomic_DNA"/>
</dbReference>
<dbReference type="Proteomes" id="UP000192360">
    <property type="component" value="Unassembled WGS sequence"/>
</dbReference>
<evidence type="ECO:0000313" key="2">
    <source>
        <dbReference type="Proteomes" id="UP000192360"/>
    </source>
</evidence>
<organism evidence="1 2">
    <name type="scientific">Cellulophaga tyrosinoxydans</name>
    <dbReference type="NCBI Taxonomy" id="504486"/>
    <lineage>
        <taxon>Bacteria</taxon>
        <taxon>Pseudomonadati</taxon>
        <taxon>Bacteroidota</taxon>
        <taxon>Flavobacteriia</taxon>
        <taxon>Flavobacteriales</taxon>
        <taxon>Flavobacteriaceae</taxon>
        <taxon>Cellulophaga</taxon>
    </lineage>
</organism>
<name>A0A1W2A495_9FLAO</name>
<evidence type="ECO:0000313" key="1">
    <source>
        <dbReference type="EMBL" id="SMC55495.1"/>
    </source>
</evidence>